<protein>
    <recommendedName>
        <fullName evidence="6">Beta-1,6-galactofuranosyltransferase</fullName>
    </recommendedName>
</protein>
<evidence type="ECO:0008006" key="6">
    <source>
        <dbReference type="Google" id="ProtNLM"/>
    </source>
</evidence>
<dbReference type="PIRSF" id="PIRSF007023">
    <property type="entry name" value="UDP-Galf_transf"/>
    <property type="match status" value="1"/>
</dbReference>
<dbReference type="Gene3D" id="3.40.50.2000">
    <property type="entry name" value="Glycogen Phosphorylase B"/>
    <property type="match status" value="2"/>
</dbReference>
<feature type="domain" description="Glucosyltransferase 3-like N-terminal" evidence="2">
    <location>
        <begin position="1"/>
        <end position="152"/>
    </location>
</feature>
<dbReference type="Pfam" id="PF26334">
    <property type="entry name" value="Gtf3_N"/>
    <property type="match status" value="1"/>
</dbReference>
<dbReference type="EMBL" id="SDGZ01000034">
    <property type="protein sequence ID" value="TYC47758.1"/>
    <property type="molecule type" value="Genomic_DNA"/>
</dbReference>
<evidence type="ECO:0000313" key="5">
    <source>
        <dbReference type="Proteomes" id="UP000371977"/>
    </source>
</evidence>
<proteinExistence type="predicted"/>
<dbReference type="Proteomes" id="UP000371977">
    <property type="component" value="Unassembled WGS sequence"/>
</dbReference>
<dbReference type="RefSeq" id="WP_148624101.1">
    <property type="nucleotide sequence ID" value="NZ_SDGZ01000034.1"/>
</dbReference>
<evidence type="ECO:0000313" key="4">
    <source>
        <dbReference type="EMBL" id="TYC47758.1"/>
    </source>
</evidence>
<organism evidence="4 5">
    <name type="scientific">Weissella muntiaci</name>
    <dbReference type="NCBI Taxonomy" id="2508881"/>
    <lineage>
        <taxon>Bacteria</taxon>
        <taxon>Bacillati</taxon>
        <taxon>Bacillota</taxon>
        <taxon>Bacilli</taxon>
        <taxon>Lactobacillales</taxon>
        <taxon>Lactobacillaceae</taxon>
        <taxon>Weissella</taxon>
    </lineage>
</organism>
<name>A0A6C2C194_9LACO</name>
<evidence type="ECO:0000259" key="3">
    <source>
        <dbReference type="Pfam" id="PF26337"/>
    </source>
</evidence>
<reference evidence="4 5" key="1">
    <citation type="submission" date="2019-01" db="EMBL/GenBank/DDBJ databases">
        <title>Weissella sp. nov., a novel lactic acid bacterium isolated from animal feces.</title>
        <authorList>
            <person name="Wang L.-T."/>
        </authorList>
    </citation>
    <scope>NUCLEOTIDE SEQUENCE [LARGE SCALE GENOMIC DNA]</scope>
    <source>
        <strain evidence="4 5">8H-2</strain>
    </source>
</reference>
<accession>A0A6C2C194</accession>
<dbReference type="AlphaFoldDB" id="A0A6C2C194"/>
<keyword evidence="5" id="KW-1185">Reference proteome</keyword>
<dbReference type="OrthoDB" id="9790931at2"/>
<evidence type="ECO:0000256" key="1">
    <source>
        <dbReference type="ARBA" id="ARBA00022679"/>
    </source>
</evidence>
<sequence length="341" mass="39231">MNWITKINTVETSGALYKPNQMVAEIAETIGFKVINYYNVPNMMPSYTIMDTYISAWFGMVRPGDLVVVQFPDRMLNYQYFPRLMEYLHKIDEVKIVAFVHDIPTYFEEETYFSENRWLQALRGFDALIVHNEKMANQLRQDGVDVPMVKLGVFDFLYDGPVQEKHFDTKAYLVTGRRVKDLVRMTNNLTTKFEIFGNVDKQKQDNLIYRGSHPEEKIIAEIDGGFGIVSITGGMNLSNSWNFYGTLNNPFKLSFYLAAGIPIVVGKDSAHAMWIENENIGLAVDSMAELDHKLNNLSEVDYLKMIDNVKPIRDSVISGFFTKRALLEVIAILRVDFYNNF</sequence>
<dbReference type="Pfam" id="PF26337">
    <property type="entry name" value="Gtf3_C"/>
    <property type="match status" value="1"/>
</dbReference>
<evidence type="ECO:0000259" key="2">
    <source>
        <dbReference type="Pfam" id="PF26334"/>
    </source>
</evidence>
<dbReference type="InterPro" id="IPR058592">
    <property type="entry name" value="Gtf3_C"/>
</dbReference>
<feature type="domain" description="Glucosyltransferase 3-like C-terminal" evidence="3">
    <location>
        <begin position="182"/>
        <end position="328"/>
    </location>
</feature>
<keyword evidence="1" id="KW-0808">Transferase</keyword>
<gene>
    <name evidence="4" type="ORF">ESZ50_11460</name>
</gene>
<dbReference type="InterPro" id="IPR058591">
    <property type="entry name" value="Gtf3_N"/>
</dbReference>
<comment type="caution">
    <text evidence="4">The sequence shown here is derived from an EMBL/GenBank/DDBJ whole genome shotgun (WGS) entry which is preliminary data.</text>
</comment>